<evidence type="ECO:0000256" key="1">
    <source>
        <dbReference type="SAM" id="SignalP"/>
    </source>
</evidence>
<evidence type="ECO:0000313" key="3">
    <source>
        <dbReference type="EMBL" id="QBQ37241.1"/>
    </source>
</evidence>
<proteinExistence type="predicted"/>
<evidence type="ECO:0000313" key="4">
    <source>
        <dbReference type="Proteomes" id="UP000294359"/>
    </source>
</evidence>
<reference evidence="2" key="1">
    <citation type="journal article" date="2014" name="Int. J. Syst. Evol. Microbiol.">
        <title>Complete genome sequence of Corynebacterium casei LMG S-19264T (=DSM 44701T), isolated from a smear-ripened cheese.</title>
        <authorList>
            <consortium name="US DOE Joint Genome Institute (JGI-PGF)"/>
            <person name="Walter F."/>
            <person name="Albersmeier A."/>
            <person name="Kalinowski J."/>
            <person name="Ruckert C."/>
        </authorList>
    </citation>
    <scope>NUCLEOTIDE SEQUENCE</scope>
    <source>
        <strain evidence="2">KCTC 12344</strain>
    </source>
</reference>
<dbReference type="EMBL" id="CP038026">
    <property type="protein sequence ID" value="QBQ37241.1"/>
    <property type="molecule type" value="Genomic_DNA"/>
</dbReference>
<protein>
    <submittedName>
        <fullName evidence="2">Uncharacterized protein</fullName>
    </submittedName>
</protein>
<evidence type="ECO:0000313" key="2">
    <source>
        <dbReference type="EMBL" id="GGY98240.1"/>
    </source>
</evidence>
<dbReference type="OrthoDB" id="8751137at2"/>
<dbReference type="AlphaFoldDB" id="A0A4P7BES1"/>
<sequence>MRCWTIATLLLPLLCHAAGPAHVAIPAGPARPLQSTIGFFDDTTAFIHVYGLTLLVDPAPGSDVPADLVLLTQPLAWHAITGQGRPLQIWDRLAVRKGRTRLHVTALPDPHGRQAALLLDFSPSCRILVHSAILDAPDIGTIPRHYPGARLALLRDADGPLLMTLADDGTAATLQRGQALRIGPACGGKAR</sequence>
<organism evidence="2 5">
    <name type="scientific">Pseudoduganella plicata</name>
    <dbReference type="NCBI Taxonomy" id="321984"/>
    <lineage>
        <taxon>Bacteria</taxon>
        <taxon>Pseudomonadati</taxon>
        <taxon>Pseudomonadota</taxon>
        <taxon>Betaproteobacteria</taxon>
        <taxon>Burkholderiales</taxon>
        <taxon>Oxalobacteraceae</taxon>
        <taxon>Telluria group</taxon>
        <taxon>Pseudoduganella</taxon>
    </lineage>
</organism>
<dbReference type="Proteomes" id="UP000294359">
    <property type="component" value="Chromosome"/>
</dbReference>
<accession>A0A4P7BES1</accession>
<reference evidence="2" key="3">
    <citation type="submission" date="2022-12" db="EMBL/GenBank/DDBJ databases">
        <authorList>
            <person name="Sun Q."/>
            <person name="Kim S."/>
        </authorList>
    </citation>
    <scope>NUCLEOTIDE SEQUENCE</scope>
    <source>
        <strain evidence="2">KCTC 12344</strain>
    </source>
</reference>
<feature type="signal peptide" evidence="1">
    <location>
        <begin position="1"/>
        <end position="23"/>
    </location>
</feature>
<reference evidence="3 4" key="2">
    <citation type="submission" date="2019-03" db="EMBL/GenBank/DDBJ databases">
        <title>Draft Genome Sequences of Six Type Strains of the Genus Massilia.</title>
        <authorList>
            <person name="Miess H."/>
            <person name="Frediansyhah A."/>
            <person name="Gross H."/>
        </authorList>
    </citation>
    <scope>NUCLEOTIDE SEQUENCE [LARGE SCALE GENOMIC DNA]</scope>
    <source>
        <strain evidence="3 4">DSM 17505</strain>
    </source>
</reference>
<dbReference type="Proteomes" id="UP000619512">
    <property type="component" value="Unassembled WGS sequence"/>
</dbReference>
<dbReference type="EMBL" id="BMWW01000006">
    <property type="protein sequence ID" value="GGY98240.1"/>
    <property type="molecule type" value="Genomic_DNA"/>
</dbReference>
<keyword evidence="4" id="KW-1185">Reference proteome</keyword>
<gene>
    <name evidence="3" type="ORF">E1742_14445</name>
    <name evidence="2" type="ORF">GCM10007388_34670</name>
</gene>
<evidence type="ECO:0000313" key="5">
    <source>
        <dbReference type="Proteomes" id="UP000619512"/>
    </source>
</evidence>
<feature type="chain" id="PRO_5044606756" evidence="1">
    <location>
        <begin position="24"/>
        <end position="191"/>
    </location>
</feature>
<keyword evidence="1" id="KW-0732">Signal</keyword>
<name>A0A4P7BES1_9BURK</name>
<dbReference type="RefSeq" id="WP_134385609.1">
    <property type="nucleotide sequence ID" value="NZ_BMWW01000006.1"/>
</dbReference>